<dbReference type="PROSITE" id="PS00175">
    <property type="entry name" value="PG_MUTASE"/>
    <property type="match status" value="1"/>
</dbReference>
<accession>D8LFR1</accession>
<dbReference type="eggNOG" id="KOG0234">
    <property type="taxonomic scope" value="Eukaryota"/>
</dbReference>
<feature type="region of interest" description="Disordered" evidence="1">
    <location>
        <begin position="170"/>
        <end position="239"/>
    </location>
</feature>
<dbReference type="GO" id="GO:0006003">
    <property type="term" value="P:fructose 2,6-bisphosphate metabolic process"/>
    <property type="evidence" value="ECO:0007669"/>
    <property type="project" value="InterPro"/>
</dbReference>
<feature type="compositionally biased region" description="Polar residues" evidence="1">
    <location>
        <begin position="14"/>
        <end position="29"/>
    </location>
</feature>
<dbReference type="EMBL" id="FN649760">
    <property type="protein sequence ID" value="CBN75635.1"/>
    <property type="molecule type" value="Genomic_DNA"/>
</dbReference>
<dbReference type="PANTHER" id="PTHR10606">
    <property type="entry name" value="6-PHOSPHOFRUCTO-2-KINASE/FRUCTOSE-2,6-BISPHOSPHATASE"/>
    <property type="match status" value="1"/>
</dbReference>
<organism evidence="2 3">
    <name type="scientific">Ectocarpus siliculosus</name>
    <name type="common">Brown alga</name>
    <name type="synonym">Conferva siliculosa</name>
    <dbReference type="NCBI Taxonomy" id="2880"/>
    <lineage>
        <taxon>Eukaryota</taxon>
        <taxon>Sar</taxon>
        <taxon>Stramenopiles</taxon>
        <taxon>Ochrophyta</taxon>
        <taxon>PX clade</taxon>
        <taxon>Phaeophyceae</taxon>
        <taxon>Ectocarpales</taxon>
        <taxon>Ectocarpaceae</taxon>
        <taxon>Ectocarpus</taxon>
    </lineage>
</organism>
<dbReference type="GO" id="GO:0005524">
    <property type="term" value="F:ATP binding"/>
    <property type="evidence" value="ECO:0007669"/>
    <property type="project" value="InterPro"/>
</dbReference>
<keyword evidence="3" id="KW-1185">Reference proteome</keyword>
<dbReference type="Pfam" id="PF00300">
    <property type="entry name" value="His_Phos_1"/>
    <property type="match status" value="1"/>
</dbReference>
<evidence type="ECO:0000256" key="1">
    <source>
        <dbReference type="SAM" id="MobiDB-lite"/>
    </source>
</evidence>
<dbReference type="PANTHER" id="PTHR10606:SF44">
    <property type="entry name" value="6-PHOSPHOFRUCTO 2-KINASE_FRUCTOSE 2,6-BISPHOSPHATASE LONG FORM"/>
    <property type="match status" value="1"/>
</dbReference>
<reference evidence="2 3" key="1">
    <citation type="journal article" date="2010" name="Nature">
        <title>The Ectocarpus genome and the independent evolution of multicellularity in brown algae.</title>
        <authorList>
            <person name="Cock J.M."/>
            <person name="Sterck L."/>
            <person name="Rouze P."/>
            <person name="Scornet D."/>
            <person name="Allen A.E."/>
            <person name="Amoutzias G."/>
            <person name="Anthouard V."/>
            <person name="Artiguenave F."/>
            <person name="Aury J.M."/>
            <person name="Badger J.H."/>
            <person name="Beszteri B."/>
            <person name="Billiau K."/>
            <person name="Bonnet E."/>
            <person name="Bothwell J.H."/>
            <person name="Bowler C."/>
            <person name="Boyen C."/>
            <person name="Brownlee C."/>
            <person name="Carrano C.J."/>
            <person name="Charrier B."/>
            <person name="Cho G.Y."/>
            <person name="Coelho S.M."/>
            <person name="Collen J."/>
            <person name="Corre E."/>
            <person name="Da Silva C."/>
            <person name="Delage L."/>
            <person name="Delaroque N."/>
            <person name="Dittami S.M."/>
            <person name="Doulbeau S."/>
            <person name="Elias M."/>
            <person name="Farnham G."/>
            <person name="Gachon C.M."/>
            <person name="Gschloessl B."/>
            <person name="Heesch S."/>
            <person name="Jabbari K."/>
            <person name="Jubin C."/>
            <person name="Kawai H."/>
            <person name="Kimura K."/>
            <person name="Kloareg B."/>
            <person name="Kupper F.C."/>
            <person name="Lang D."/>
            <person name="Le Bail A."/>
            <person name="Leblanc C."/>
            <person name="Lerouge P."/>
            <person name="Lohr M."/>
            <person name="Lopez P.J."/>
            <person name="Martens C."/>
            <person name="Maumus F."/>
            <person name="Michel G."/>
            <person name="Miranda-Saavedra D."/>
            <person name="Morales J."/>
            <person name="Moreau H."/>
            <person name="Motomura T."/>
            <person name="Nagasato C."/>
            <person name="Napoli C.A."/>
            <person name="Nelson D.R."/>
            <person name="Nyvall-Collen P."/>
            <person name="Peters A.F."/>
            <person name="Pommier C."/>
            <person name="Potin P."/>
            <person name="Poulain J."/>
            <person name="Quesneville H."/>
            <person name="Read B."/>
            <person name="Rensing S.A."/>
            <person name="Ritter A."/>
            <person name="Rousvoal S."/>
            <person name="Samanta M."/>
            <person name="Samson G."/>
            <person name="Schroeder D.C."/>
            <person name="Segurens B."/>
            <person name="Strittmatter M."/>
            <person name="Tonon T."/>
            <person name="Tregear J.W."/>
            <person name="Valentin K."/>
            <person name="von Dassow P."/>
            <person name="Yamagishi T."/>
            <person name="Van de Peer Y."/>
            <person name="Wincker P."/>
        </authorList>
    </citation>
    <scope>NUCLEOTIDE SEQUENCE [LARGE SCALE GENOMIC DNA]</scope>
    <source>
        <strain evidence="3">Ec32 / CCAP1310/4</strain>
    </source>
</reference>
<dbReference type="InterPro" id="IPR003094">
    <property type="entry name" value="6Pfruct_kin"/>
</dbReference>
<dbReference type="STRING" id="2880.D8LFR1"/>
<dbReference type="InterPro" id="IPR029033">
    <property type="entry name" value="His_PPase_superfam"/>
</dbReference>
<dbReference type="AlphaFoldDB" id="D8LFR1"/>
<dbReference type="PRINTS" id="PR00991">
    <property type="entry name" value="6PFRUCTKNASE"/>
</dbReference>
<feature type="region of interest" description="Disordered" evidence="1">
    <location>
        <begin position="1"/>
        <end position="85"/>
    </location>
</feature>
<feature type="compositionally biased region" description="Low complexity" evidence="1">
    <location>
        <begin position="211"/>
        <end position="231"/>
    </location>
</feature>
<dbReference type="GO" id="GO:0003873">
    <property type="term" value="F:6-phosphofructo-2-kinase activity"/>
    <property type="evidence" value="ECO:0007669"/>
    <property type="project" value="TreeGrafter"/>
</dbReference>
<protein>
    <submittedName>
        <fullName evidence="2">6-phosphofructo-2-kinase/fructose-2,6-bisphosphat ase</fullName>
    </submittedName>
</protein>
<dbReference type="CDD" id="cd07067">
    <property type="entry name" value="HP_PGM_like"/>
    <property type="match status" value="1"/>
</dbReference>
<dbReference type="GO" id="GO:0005829">
    <property type="term" value="C:cytosol"/>
    <property type="evidence" value="ECO:0007669"/>
    <property type="project" value="TreeGrafter"/>
</dbReference>
<name>D8LFR1_ECTSI</name>
<dbReference type="GO" id="GO:0004331">
    <property type="term" value="F:fructose-2,6-bisphosphate 2-phosphatase activity"/>
    <property type="evidence" value="ECO:0007669"/>
    <property type="project" value="TreeGrafter"/>
</dbReference>
<gene>
    <name evidence="2" type="ORF">Esi_0151_0029</name>
</gene>
<dbReference type="OrthoDB" id="10350323at2759"/>
<dbReference type="InterPro" id="IPR001345">
    <property type="entry name" value="PG/BPGM_mutase_AS"/>
</dbReference>
<dbReference type="InterPro" id="IPR013078">
    <property type="entry name" value="His_Pase_superF_clade-1"/>
</dbReference>
<evidence type="ECO:0000313" key="3">
    <source>
        <dbReference type="Proteomes" id="UP000002630"/>
    </source>
</evidence>
<dbReference type="SUPFAM" id="SSF53254">
    <property type="entry name" value="Phosphoglycerate mutase-like"/>
    <property type="match status" value="1"/>
</dbReference>
<sequence>MTPDDLGSTARDGASSSAPRDNLTDISSSRNRENGRHTRWTGNVLDTGATPGGKNGSLANGNGHGSGGKNGDRQRGTPAAVRQTQGYTYSDRGKAAALETIAAQESAKKVAAWLNGLSAGGVAVVEARGSGWASTRHGREGLPGFLRQTAGPDVGVLWVEVLPSGLYHHGSSSCSNGGSSTGADDPLRSPTLLPYSSPLFTRTGGSGHPQTAAAHRSSGGTATGAAETTENGVGGAWKSVNGLPRGVPKGLGGNVVDTFLQSGSLVGAGGHVIYESVRRGARGGAGGAGGKGKSCFVSLADQGLDVQSQLQYEACPLAERVGTFAGALRMKKSWHGCPVYLTRHGESLGNQTKSMGGDGNLSETGDRYAGVLADFVAAQLGAGQSRLLVWCSPMKRATQTARAVKCHRYSQWQALTELDTGVFNGCSYKQVERDYPDEFTAREVDKLCYRYPEGEGYLDVVNRLDPVVVALEKEDRPVIVVSHQAVLRCLYAYFHDISLREMPRIPISLHTVVKLTPVDYHPEASAAGAAAGAAGGGARFWKELRFELIQQTPLQHLVEAAAVSGGRNRRTSSQLGERLS</sequence>
<proteinExistence type="predicted"/>
<feature type="compositionally biased region" description="Low complexity" evidence="1">
    <location>
        <begin position="170"/>
        <end position="182"/>
    </location>
</feature>
<dbReference type="SMART" id="SM00855">
    <property type="entry name" value="PGAM"/>
    <property type="match status" value="1"/>
</dbReference>
<dbReference type="Proteomes" id="UP000002630">
    <property type="component" value="Unassembled WGS sequence"/>
</dbReference>
<dbReference type="InParanoid" id="D8LFR1"/>
<evidence type="ECO:0000313" key="2">
    <source>
        <dbReference type="EMBL" id="CBN75635.1"/>
    </source>
</evidence>
<dbReference type="Gene3D" id="3.40.50.1240">
    <property type="entry name" value="Phosphoglycerate mutase-like"/>
    <property type="match status" value="1"/>
</dbReference>